<organism evidence="2 3">
    <name type="scientific">Psychrilyobacter piezotolerans</name>
    <dbReference type="NCBI Taxonomy" id="2293438"/>
    <lineage>
        <taxon>Bacteria</taxon>
        <taxon>Fusobacteriati</taxon>
        <taxon>Fusobacteriota</taxon>
        <taxon>Fusobacteriia</taxon>
        <taxon>Fusobacteriales</taxon>
        <taxon>Fusobacteriaceae</taxon>
        <taxon>Psychrilyobacter</taxon>
    </lineage>
</organism>
<evidence type="ECO:0000259" key="1">
    <source>
        <dbReference type="Pfam" id="PF00881"/>
    </source>
</evidence>
<name>A0ABX9KH70_9FUSO</name>
<evidence type="ECO:0000313" key="3">
    <source>
        <dbReference type="Proteomes" id="UP000263486"/>
    </source>
</evidence>
<dbReference type="SUPFAM" id="SSF55469">
    <property type="entry name" value="FMN-dependent nitroreductase-like"/>
    <property type="match status" value="1"/>
</dbReference>
<dbReference type="InterPro" id="IPR029479">
    <property type="entry name" value="Nitroreductase"/>
</dbReference>
<feature type="domain" description="Nitroreductase" evidence="1">
    <location>
        <begin position="6"/>
        <end position="57"/>
    </location>
</feature>
<dbReference type="RefSeq" id="WP_114642378.1">
    <property type="nucleotide sequence ID" value="NZ_JAACIO010000013.1"/>
</dbReference>
<evidence type="ECO:0000313" key="2">
    <source>
        <dbReference type="EMBL" id="REI41207.1"/>
    </source>
</evidence>
<dbReference type="Proteomes" id="UP000263486">
    <property type="component" value="Unassembled WGS sequence"/>
</dbReference>
<keyword evidence="3" id="KW-1185">Reference proteome</keyword>
<dbReference type="Pfam" id="PF00881">
    <property type="entry name" value="Nitroreductase"/>
    <property type="match status" value="2"/>
</dbReference>
<gene>
    <name evidence="2" type="ORF">DYH56_08305</name>
</gene>
<sequence length="163" mass="18414">MLKILLERRSIRKYKDKKIEEEKINQILAAGKVAPSGKNKKPWEFVIVEDREVLKKLSMVKPKGGLFLAETPVSIAVIGNEEISDTWVEDCSIASAFIQLEACNQGLGSCWVQMKNRFTKDGGDAEEAAKEILEIPTNKRLLCIIALGYPDQERPAYKEEDYL</sequence>
<dbReference type="Gene3D" id="3.40.109.10">
    <property type="entry name" value="NADH Oxidase"/>
    <property type="match status" value="1"/>
</dbReference>
<dbReference type="InterPro" id="IPR000415">
    <property type="entry name" value="Nitroreductase-like"/>
</dbReference>
<dbReference type="PANTHER" id="PTHR23026">
    <property type="entry name" value="NADPH NITROREDUCTASE"/>
    <property type="match status" value="1"/>
</dbReference>
<comment type="caution">
    <text evidence="2">The sequence shown here is derived from an EMBL/GenBank/DDBJ whole genome shotgun (WGS) entry which is preliminary data.</text>
</comment>
<feature type="domain" description="Nitroreductase" evidence="1">
    <location>
        <begin position="67"/>
        <end position="149"/>
    </location>
</feature>
<accession>A0ABX9KH70</accession>
<protein>
    <submittedName>
        <fullName evidence="2">NAD(P)H nitroreductase</fullName>
    </submittedName>
</protein>
<dbReference type="InterPro" id="IPR050627">
    <property type="entry name" value="Nitroreductase/BluB"/>
</dbReference>
<reference evidence="2 3" key="1">
    <citation type="submission" date="2018-08" db="EMBL/GenBank/DDBJ databases">
        <title>Draft genome sequence of Psychrilyobacter sp. strain SD5 isolated from Black Sea water.</title>
        <authorList>
            <person name="Yadav S."/>
            <person name="Villanueva L."/>
            <person name="Damste J.S.S."/>
        </authorList>
    </citation>
    <scope>NUCLEOTIDE SEQUENCE [LARGE SCALE GENOMIC DNA]</scope>
    <source>
        <strain evidence="2 3">SD5</strain>
    </source>
</reference>
<proteinExistence type="predicted"/>
<dbReference type="PANTHER" id="PTHR23026:SF117">
    <property type="entry name" value="NITROREDUCTASE"/>
    <property type="match status" value="1"/>
</dbReference>
<dbReference type="CDD" id="cd02151">
    <property type="entry name" value="nitroreductase"/>
    <property type="match status" value="1"/>
</dbReference>
<dbReference type="EMBL" id="QUAJ01000012">
    <property type="protein sequence ID" value="REI41207.1"/>
    <property type="molecule type" value="Genomic_DNA"/>
</dbReference>